<dbReference type="InterPro" id="IPR010099">
    <property type="entry name" value="SDR39U1"/>
</dbReference>
<feature type="domain" description="NAD-dependent epimerase/dehydratase" evidence="2">
    <location>
        <begin position="4"/>
        <end position="134"/>
    </location>
</feature>
<dbReference type="NCBIfam" id="TIGR01777">
    <property type="entry name" value="yfcH"/>
    <property type="match status" value="1"/>
</dbReference>
<dbReference type="InterPro" id="IPR001509">
    <property type="entry name" value="Epimerase_deHydtase"/>
</dbReference>
<evidence type="ECO:0000259" key="2">
    <source>
        <dbReference type="Pfam" id="PF01370"/>
    </source>
</evidence>
<name>A0ABP7Z1P5_9SPHI</name>
<evidence type="ECO:0000313" key="4">
    <source>
        <dbReference type="Proteomes" id="UP001500101"/>
    </source>
</evidence>
<dbReference type="Pfam" id="PF01370">
    <property type="entry name" value="Epimerase"/>
    <property type="match status" value="1"/>
</dbReference>
<evidence type="ECO:0000256" key="1">
    <source>
        <dbReference type="ARBA" id="ARBA00009353"/>
    </source>
</evidence>
<proteinExistence type="inferred from homology"/>
<dbReference type="PANTHER" id="PTHR11092">
    <property type="entry name" value="SUGAR NUCLEOTIDE EPIMERASE RELATED"/>
    <property type="match status" value="1"/>
</dbReference>
<dbReference type="EMBL" id="BAAAZI010000012">
    <property type="protein sequence ID" value="GAA4145523.1"/>
    <property type="molecule type" value="Genomic_DNA"/>
</dbReference>
<dbReference type="PANTHER" id="PTHR11092:SF0">
    <property type="entry name" value="EPIMERASE FAMILY PROTEIN SDR39U1"/>
    <property type="match status" value="1"/>
</dbReference>
<evidence type="ECO:0000313" key="3">
    <source>
        <dbReference type="EMBL" id="GAA4145523.1"/>
    </source>
</evidence>
<gene>
    <name evidence="3" type="ORF">GCM10022216_29510</name>
</gene>
<dbReference type="InterPro" id="IPR036291">
    <property type="entry name" value="NAD(P)-bd_dom_sf"/>
</dbReference>
<dbReference type="SUPFAM" id="SSF51735">
    <property type="entry name" value="NAD(P)-binding Rossmann-fold domains"/>
    <property type="match status" value="1"/>
</dbReference>
<dbReference type="RefSeq" id="WP_344675557.1">
    <property type="nucleotide sequence ID" value="NZ_BAAAZI010000012.1"/>
</dbReference>
<dbReference type="Gene3D" id="3.40.50.720">
    <property type="entry name" value="NAD(P)-binding Rossmann-like Domain"/>
    <property type="match status" value="1"/>
</dbReference>
<sequence length="306" mass="33594">MAKIIVAGGTGNLGTKLIEGFLANGDEVYVLSRQKRRTENPKLNFVLWDGEHMDSWTSILDGADTLINLSGASINRVFNEENKSLLRESRVRPTSVLGKAIQQASNPPRLWINASGVSIFNGKGDLKDEESTDFGSDFLANLAKDWEAACLKWEAPKTHQVILRIAPVLMAESGMFAELYPLAKLGLAGTVGSGKQIVSWILLDDFLRLIPWIISLNEPDPVYHACSPNPLSNEEFMKTIRTVAGSSIGLPLPSFMAKIGARVKGVDPTLLLESVPVTTKLTLERGFKFNFPYLQLALQQLILKST</sequence>
<dbReference type="Proteomes" id="UP001500101">
    <property type="component" value="Unassembled WGS sequence"/>
</dbReference>
<protein>
    <submittedName>
        <fullName evidence="3">TIGR01777 family oxidoreductase</fullName>
    </submittedName>
</protein>
<reference evidence="4" key="1">
    <citation type="journal article" date="2019" name="Int. J. Syst. Evol. Microbiol.">
        <title>The Global Catalogue of Microorganisms (GCM) 10K type strain sequencing project: providing services to taxonomists for standard genome sequencing and annotation.</title>
        <authorList>
            <consortium name="The Broad Institute Genomics Platform"/>
            <consortium name="The Broad Institute Genome Sequencing Center for Infectious Disease"/>
            <person name="Wu L."/>
            <person name="Ma J."/>
        </authorList>
    </citation>
    <scope>NUCLEOTIDE SEQUENCE [LARGE SCALE GENOMIC DNA]</scope>
    <source>
        <strain evidence="4">JCM 16704</strain>
    </source>
</reference>
<keyword evidence="4" id="KW-1185">Reference proteome</keyword>
<organism evidence="3 4">
    <name type="scientific">Sphingobacterium kyonggiense</name>
    <dbReference type="NCBI Taxonomy" id="714075"/>
    <lineage>
        <taxon>Bacteria</taxon>
        <taxon>Pseudomonadati</taxon>
        <taxon>Bacteroidota</taxon>
        <taxon>Sphingobacteriia</taxon>
        <taxon>Sphingobacteriales</taxon>
        <taxon>Sphingobacteriaceae</taxon>
        <taxon>Sphingobacterium</taxon>
    </lineage>
</organism>
<accession>A0ABP7Z1P5</accession>
<comment type="similarity">
    <text evidence="1">Belongs to the NAD(P)-dependent epimerase/dehydratase family. SDR39U1 subfamily.</text>
</comment>
<comment type="caution">
    <text evidence="3">The sequence shown here is derived from an EMBL/GenBank/DDBJ whole genome shotgun (WGS) entry which is preliminary data.</text>
</comment>